<dbReference type="Proteomes" id="UP000078419">
    <property type="component" value="Unassembled WGS sequence"/>
</dbReference>
<name>A0AA45UTR7_ANAPH</name>
<accession>A0AA45UTR7</accession>
<organism evidence="2 3">
    <name type="scientific">Anaplasma phagocytophilum</name>
    <name type="common">Ehrlichia phagocytophila</name>
    <dbReference type="NCBI Taxonomy" id="948"/>
    <lineage>
        <taxon>Bacteria</taxon>
        <taxon>Pseudomonadati</taxon>
        <taxon>Pseudomonadota</taxon>
        <taxon>Alphaproteobacteria</taxon>
        <taxon>Rickettsiales</taxon>
        <taxon>Anaplasmataceae</taxon>
        <taxon>Anaplasma</taxon>
        <taxon>phagocytophilum group</taxon>
    </lineage>
</organism>
<dbReference type="AlphaFoldDB" id="A0AA45UTR7"/>
<proteinExistence type="predicted"/>
<sequence>MLLEDANGNWPTSTVKHGGTGKPASTTNAKAVATDLTQKLIPEEKTMNGLLILVVYKNLYSMETISRSPRFLLRDLVNSTYTHAHMSHKKIS</sequence>
<reference evidence="3" key="1">
    <citation type="submission" date="2016-03" db="EMBL/GenBank/DDBJ databases">
        <authorList>
            <person name="Loux Valentin"/>
        </authorList>
    </citation>
    <scope>NUCLEOTIDE SEQUENCE [LARGE SCALE GENOMIC DNA]</scope>
    <source>
        <strain evidence="3">C1</strain>
    </source>
</reference>
<dbReference type="EMBL" id="FLLR01000087">
    <property type="protein sequence ID" value="SBO14857.1"/>
    <property type="molecule type" value="Genomic_DNA"/>
</dbReference>
<evidence type="ECO:0000313" key="2">
    <source>
        <dbReference type="EMBL" id="SBO14857.1"/>
    </source>
</evidence>
<evidence type="ECO:0000256" key="1">
    <source>
        <dbReference type="SAM" id="MobiDB-lite"/>
    </source>
</evidence>
<gene>
    <name evidence="2" type="ORF">ANAPC1_01229</name>
</gene>
<feature type="region of interest" description="Disordered" evidence="1">
    <location>
        <begin position="1"/>
        <end position="28"/>
    </location>
</feature>
<comment type="caution">
    <text evidence="2">The sequence shown here is derived from an EMBL/GenBank/DDBJ whole genome shotgun (WGS) entry which is preliminary data.</text>
</comment>
<evidence type="ECO:0000313" key="3">
    <source>
        <dbReference type="Proteomes" id="UP000078419"/>
    </source>
</evidence>
<dbReference type="RefSeq" id="WP_064670139.1">
    <property type="nucleotide sequence ID" value="NZ_FLLR01000087.1"/>
</dbReference>
<protein>
    <submittedName>
        <fullName evidence="2">Uncharacterized protein</fullName>
    </submittedName>
</protein>